<comment type="caution">
    <text evidence="1">The sequence shown here is derived from an EMBL/GenBank/DDBJ whole genome shotgun (WGS) entry which is preliminary data.</text>
</comment>
<dbReference type="EMBL" id="PHFL01000028">
    <property type="protein sequence ID" value="RFM24737.1"/>
    <property type="molecule type" value="Genomic_DNA"/>
</dbReference>
<reference evidence="1 2" key="1">
    <citation type="journal article" date="2011" name="ISME J.">
        <title>Community ecology of hot spring cyanobacterial mats: predominant populations and their functional potential.</title>
        <authorList>
            <person name="Klatt C.G."/>
            <person name="Wood J.M."/>
            <person name="Rusch D.B."/>
            <person name="Bateson M.M."/>
            <person name="Hamamura N."/>
            <person name="Heidelberg J.F."/>
            <person name="Grossman A.R."/>
            <person name="Bhaya D."/>
            <person name="Cohan F.M."/>
            <person name="Kuhl M."/>
            <person name="Bryant D.A."/>
            <person name="Ward D.M."/>
        </authorList>
    </citation>
    <scope>NUCLEOTIDE SEQUENCE [LARGE SCALE GENOMIC DNA]</scope>
    <source>
        <strain evidence="1">OS</strain>
    </source>
</reference>
<proteinExistence type="predicted"/>
<evidence type="ECO:0000313" key="1">
    <source>
        <dbReference type="EMBL" id="RFM24737.1"/>
    </source>
</evidence>
<dbReference type="AlphaFoldDB" id="A0A395M1T7"/>
<dbReference type="Proteomes" id="UP000266389">
    <property type="component" value="Unassembled WGS sequence"/>
</dbReference>
<organism evidence="1 2">
    <name type="scientific">Candidatus Thermochlorobacter aerophilus</name>
    <dbReference type="NCBI Taxonomy" id="1868324"/>
    <lineage>
        <taxon>Bacteria</taxon>
        <taxon>Pseudomonadati</taxon>
        <taxon>Chlorobiota</taxon>
        <taxon>Chlorobiia</taxon>
        <taxon>Chlorobiales</taxon>
        <taxon>Candidatus Thermochlorobacteriaceae</taxon>
        <taxon>Candidatus Thermochlorobacter</taxon>
    </lineage>
</organism>
<protein>
    <submittedName>
        <fullName evidence="1">Uncharacterized protein</fullName>
    </submittedName>
</protein>
<gene>
    <name evidence="1" type="ORF">D0433_04320</name>
</gene>
<evidence type="ECO:0000313" key="2">
    <source>
        <dbReference type="Proteomes" id="UP000266389"/>
    </source>
</evidence>
<accession>A0A395M1T7</accession>
<name>A0A395M1T7_9BACT</name>
<sequence>MVKIIEEEKKHGYLKDLIEIGDRLIEENPNYVDEVKKSETGCWMEQMYNRRYCRICDFVDDCPIHLEEEWQAFLAQQSPEKRAELEAMIAQQQERYFKRYVK</sequence>